<sequence>MQSQDTLFLGGVGGTVACESALRSAGTLVSRVRAQPSAPRPDGGPKSLRLPCCGLAISSSPSSALLISVGDHVPPQIPIFDGGQYI</sequence>
<dbReference type="AlphaFoldDB" id="A0AAV4CVV1"/>
<reference evidence="1 2" key="1">
    <citation type="journal article" date="2021" name="Elife">
        <title>Chloroplast acquisition without the gene transfer in kleptoplastic sea slugs, Plakobranchus ocellatus.</title>
        <authorList>
            <person name="Maeda T."/>
            <person name="Takahashi S."/>
            <person name="Yoshida T."/>
            <person name="Shimamura S."/>
            <person name="Takaki Y."/>
            <person name="Nagai Y."/>
            <person name="Toyoda A."/>
            <person name="Suzuki Y."/>
            <person name="Arimoto A."/>
            <person name="Ishii H."/>
            <person name="Satoh N."/>
            <person name="Nishiyama T."/>
            <person name="Hasebe M."/>
            <person name="Maruyama T."/>
            <person name="Minagawa J."/>
            <person name="Obokata J."/>
            <person name="Shigenobu S."/>
        </authorList>
    </citation>
    <scope>NUCLEOTIDE SEQUENCE [LARGE SCALE GENOMIC DNA]</scope>
</reference>
<evidence type="ECO:0000313" key="1">
    <source>
        <dbReference type="EMBL" id="GFO36037.1"/>
    </source>
</evidence>
<gene>
    <name evidence="1" type="ORF">PoB_006254200</name>
</gene>
<dbReference type="EMBL" id="BLXT01007037">
    <property type="protein sequence ID" value="GFO36037.1"/>
    <property type="molecule type" value="Genomic_DNA"/>
</dbReference>
<proteinExistence type="predicted"/>
<evidence type="ECO:0000313" key="2">
    <source>
        <dbReference type="Proteomes" id="UP000735302"/>
    </source>
</evidence>
<keyword evidence="2" id="KW-1185">Reference proteome</keyword>
<name>A0AAV4CVV1_9GAST</name>
<comment type="caution">
    <text evidence="1">The sequence shown here is derived from an EMBL/GenBank/DDBJ whole genome shotgun (WGS) entry which is preliminary data.</text>
</comment>
<dbReference type="Proteomes" id="UP000735302">
    <property type="component" value="Unassembled WGS sequence"/>
</dbReference>
<protein>
    <submittedName>
        <fullName evidence="1">Uncharacterized protein</fullName>
    </submittedName>
</protein>
<accession>A0AAV4CVV1</accession>
<organism evidence="1 2">
    <name type="scientific">Plakobranchus ocellatus</name>
    <dbReference type="NCBI Taxonomy" id="259542"/>
    <lineage>
        <taxon>Eukaryota</taxon>
        <taxon>Metazoa</taxon>
        <taxon>Spiralia</taxon>
        <taxon>Lophotrochozoa</taxon>
        <taxon>Mollusca</taxon>
        <taxon>Gastropoda</taxon>
        <taxon>Heterobranchia</taxon>
        <taxon>Euthyneura</taxon>
        <taxon>Panpulmonata</taxon>
        <taxon>Sacoglossa</taxon>
        <taxon>Placobranchoidea</taxon>
        <taxon>Plakobranchidae</taxon>
        <taxon>Plakobranchus</taxon>
    </lineage>
</organism>